<dbReference type="Proteomes" id="UP000183915">
    <property type="component" value="Unassembled WGS sequence"/>
</dbReference>
<name>A0ABY0ZGZ5_9PSED</name>
<evidence type="ECO:0000313" key="1">
    <source>
        <dbReference type="EMBL" id="SEE66979.1"/>
    </source>
</evidence>
<organism evidence="1 2">
    <name type="scientific">Pseudomonas kilonensis</name>
    <dbReference type="NCBI Taxonomy" id="132476"/>
    <lineage>
        <taxon>Bacteria</taxon>
        <taxon>Pseudomonadati</taxon>
        <taxon>Pseudomonadota</taxon>
        <taxon>Gammaproteobacteria</taxon>
        <taxon>Pseudomonadales</taxon>
        <taxon>Pseudomonadaceae</taxon>
        <taxon>Pseudomonas</taxon>
    </lineage>
</organism>
<sequence>MRILKALLLPFLLILSLVGVDRLPGKHKTSKHPQPHVGAGLLVKAAVLSVPMQADPPLSRASPLPQGICGAHTNCELVPEMGH</sequence>
<dbReference type="EMBL" id="FNTT01000002">
    <property type="protein sequence ID" value="SEE66979.1"/>
    <property type="molecule type" value="Genomic_DNA"/>
</dbReference>
<comment type="caution">
    <text evidence="1">The sequence shown here is derived from an EMBL/GenBank/DDBJ whole genome shotgun (WGS) entry which is preliminary data.</text>
</comment>
<accession>A0ABY0ZGZ5</accession>
<reference evidence="1 2" key="1">
    <citation type="submission" date="2016-10" db="EMBL/GenBank/DDBJ databases">
        <authorList>
            <person name="Varghese N."/>
            <person name="Submissions S."/>
        </authorList>
    </citation>
    <scope>NUCLEOTIDE SEQUENCE [LARGE SCALE GENOMIC DNA]</scope>
    <source>
        <strain evidence="1 2">BS3780</strain>
    </source>
</reference>
<evidence type="ECO:0000313" key="2">
    <source>
        <dbReference type="Proteomes" id="UP000183915"/>
    </source>
</evidence>
<protein>
    <submittedName>
        <fullName evidence="1">Uncharacterized protein</fullName>
    </submittedName>
</protein>
<proteinExistence type="predicted"/>
<keyword evidence="2" id="KW-1185">Reference proteome</keyword>
<gene>
    <name evidence="1" type="ORF">SAMN04490188_5032</name>
</gene>